<dbReference type="RefSeq" id="WP_147236356.1">
    <property type="nucleotide sequence ID" value="NZ_JAZHFZ010000019.1"/>
</dbReference>
<dbReference type="Pfam" id="PF00512">
    <property type="entry name" value="HisKA"/>
    <property type="match status" value="1"/>
</dbReference>
<dbReference type="GO" id="GO:0009584">
    <property type="term" value="P:detection of visible light"/>
    <property type="evidence" value="ECO:0007669"/>
    <property type="project" value="InterPro"/>
</dbReference>
<dbReference type="Gene3D" id="1.10.287.130">
    <property type="match status" value="1"/>
</dbReference>
<dbReference type="InterPro" id="IPR036097">
    <property type="entry name" value="HisK_dim/P_sf"/>
</dbReference>
<dbReference type="Pfam" id="PF00360">
    <property type="entry name" value="PHY"/>
    <property type="match status" value="1"/>
</dbReference>
<dbReference type="SMART" id="SM00065">
    <property type="entry name" value="GAF"/>
    <property type="match status" value="1"/>
</dbReference>
<dbReference type="InterPro" id="IPR013515">
    <property type="entry name" value="Phytochrome_cen-reg"/>
</dbReference>
<dbReference type="GO" id="GO:0006355">
    <property type="term" value="P:regulation of DNA-templated transcription"/>
    <property type="evidence" value="ECO:0007669"/>
    <property type="project" value="InterPro"/>
</dbReference>
<dbReference type="SUPFAM" id="SSF55785">
    <property type="entry name" value="PYP-like sensor domain (PAS domain)"/>
    <property type="match status" value="1"/>
</dbReference>
<keyword evidence="8" id="KW-0808">Transferase</keyword>
<dbReference type="EMBL" id="VOQS01000003">
    <property type="protein sequence ID" value="TXC84268.1"/>
    <property type="molecule type" value="Genomic_DNA"/>
</dbReference>
<dbReference type="Pfam" id="PF02518">
    <property type="entry name" value="HATPase_c"/>
    <property type="match status" value="1"/>
</dbReference>
<dbReference type="SMART" id="SM00388">
    <property type="entry name" value="HisKA"/>
    <property type="match status" value="1"/>
</dbReference>
<dbReference type="InterPro" id="IPR003018">
    <property type="entry name" value="GAF"/>
</dbReference>
<dbReference type="InterPro" id="IPR029016">
    <property type="entry name" value="GAF-like_dom_sf"/>
</dbReference>
<dbReference type="Proteomes" id="UP000321776">
    <property type="component" value="Unassembled WGS sequence"/>
</dbReference>
<reference evidence="16 17" key="1">
    <citation type="journal article" date="2018" name="Int. J. Syst. Evol. Microbiol.">
        <title>Paraburkholderia azotifigens sp. nov., a nitrogen-fixing bacterium isolated from paddy soil.</title>
        <authorList>
            <person name="Choi G.M."/>
            <person name="Im W.T."/>
        </authorList>
    </citation>
    <scope>NUCLEOTIDE SEQUENCE [LARGE SCALE GENOMIC DNA]</scope>
    <source>
        <strain evidence="16 17">NF 2-5-3</strain>
    </source>
</reference>
<dbReference type="InterPro" id="IPR035965">
    <property type="entry name" value="PAS-like_dom_sf"/>
</dbReference>
<dbReference type="GO" id="GO:0000155">
    <property type="term" value="F:phosphorelay sensor kinase activity"/>
    <property type="evidence" value="ECO:0007669"/>
    <property type="project" value="InterPro"/>
</dbReference>
<dbReference type="CDD" id="cd00082">
    <property type="entry name" value="HisKA"/>
    <property type="match status" value="1"/>
</dbReference>
<dbReference type="Pfam" id="PF01590">
    <property type="entry name" value="GAF"/>
    <property type="match status" value="1"/>
</dbReference>
<dbReference type="InterPro" id="IPR005467">
    <property type="entry name" value="His_kinase_dom"/>
</dbReference>
<evidence type="ECO:0000313" key="16">
    <source>
        <dbReference type="EMBL" id="TXC84268.1"/>
    </source>
</evidence>
<dbReference type="GO" id="GO:0005524">
    <property type="term" value="F:ATP binding"/>
    <property type="evidence" value="ECO:0007669"/>
    <property type="project" value="UniProtKB-KW"/>
</dbReference>
<dbReference type="InterPro" id="IPR050351">
    <property type="entry name" value="BphY/WalK/GraS-like"/>
</dbReference>
<dbReference type="InterPro" id="IPR001294">
    <property type="entry name" value="Phytochrome"/>
</dbReference>
<dbReference type="PANTHER" id="PTHR42878:SF15">
    <property type="entry name" value="BACTERIOPHYTOCHROME"/>
    <property type="match status" value="1"/>
</dbReference>
<evidence type="ECO:0000256" key="3">
    <source>
        <dbReference type="ARBA" id="ARBA00006402"/>
    </source>
</evidence>
<evidence type="ECO:0000256" key="12">
    <source>
        <dbReference type="SAM" id="MobiDB-lite"/>
    </source>
</evidence>
<keyword evidence="10" id="KW-0157">Chromophore</keyword>
<dbReference type="PRINTS" id="PR01033">
    <property type="entry name" value="PHYTOCHROME"/>
</dbReference>
<reference evidence="15 18" key="3">
    <citation type="submission" date="2024-01" db="EMBL/GenBank/DDBJ databases">
        <title>The diversity of rhizobia nodulating Mimosa spp. in eleven states of Brazil covering several biomes is determined by host plant, location, and edaphic factors.</title>
        <authorList>
            <person name="Rouws L."/>
            <person name="Barauna A."/>
            <person name="Beukes C."/>
            <person name="De Faria S.M."/>
            <person name="Gross E."/>
            <person name="Dos Reis Junior F.B."/>
            <person name="Simon M."/>
            <person name="Maluk M."/>
            <person name="Odee D.W."/>
            <person name="Kenicer G."/>
            <person name="Young J.P.W."/>
            <person name="Reis V.M."/>
            <person name="Zilli J."/>
            <person name="James E.K."/>
        </authorList>
    </citation>
    <scope>NUCLEOTIDE SEQUENCE [LARGE SCALE GENOMIC DNA]</scope>
    <source>
        <strain evidence="15 18">JPY530</strain>
    </source>
</reference>
<evidence type="ECO:0000256" key="11">
    <source>
        <dbReference type="ARBA" id="ARBA00023170"/>
    </source>
</evidence>
<dbReference type="PROSITE" id="PS50109">
    <property type="entry name" value="HIS_KIN"/>
    <property type="match status" value="1"/>
</dbReference>
<dbReference type="SUPFAM" id="SSF55874">
    <property type="entry name" value="ATPase domain of HSP90 chaperone/DNA topoisomerase II/histidine kinase"/>
    <property type="match status" value="1"/>
</dbReference>
<keyword evidence="11" id="KW-0675">Receptor</keyword>
<evidence type="ECO:0000256" key="5">
    <source>
        <dbReference type="ARBA" id="ARBA00022543"/>
    </source>
</evidence>
<evidence type="ECO:0000313" key="15">
    <source>
        <dbReference type="EMBL" id="MEM5339938.1"/>
    </source>
</evidence>
<evidence type="ECO:0000256" key="4">
    <source>
        <dbReference type="ARBA" id="ARBA00012438"/>
    </source>
</evidence>
<dbReference type="PANTHER" id="PTHR42878">
    <property type="entry name" value="TWO-COMPONENT HISTIDINE KINASE"/>
    <property type="match status" value="1"/>
</dbReference>
<dbReference type="InterPro" id="IPR016132">
    <property type="entry name" value="Phyto_chromo_attachment"/>
</dbReference>
<dbReference type="Gene3D" id="3.30.450.270">
    <property type="match status" value="1"/>
</dbReference>
<evidence type="ECO:0000259" key="13">
    <source>
        <dbReference type="PROSITE" id="PS50046"/>
    </source>
</evidence>
<evidence type="ECO:0000313" key="18">
    <source>
        <dbReference type="Proteomes" id="UP001481677"/>
    </source>
</evidence>
<comment type="caution">
    <text evidence="16">The sequence shown here is derived from an EMBL/GenBank/DDBJ whole genome shotgun (WGS) entry which is preliminary data.</text>
</comment>
<feature type="domain" description="Histidine kinase" evidence="14">
    <location>
        <begin position="539"/>
        <end position="761"/>
    </location>
</feature>
<keyword evidence="6" id="KW-0597">Phosphoprotein</keyword>
<keyword evidence="7" id="KW-0716">Sensory transduction</keyword>
<keyword evidence="15" id="KW-0547">Nucleotide-binding</keyword>
<dbReference type="EMBL" id="JAZHGA010000005">
    <property type="protein sequence ID" value="MEM5339938.1"/>
    <property type="molecule type" value="Genomic_DNA"/>
</dbReference>
<dbReference type="Gene3D" id="3.30.565.10">
    <property type="entry name" value="Histidine kinase-like ATPase, C-terminal domain"/>
    <property type="match status" value="1"/>
</dbReference>
<dbReference type="SUPFAM" id="SSF55781">
    <property type="entry name" value="GAF domain-like"/>
    <property type="match status" value="2"/>
</dbReference>
<dbReference type="SUPFAM" id="SSF47384">
    <property type="entry name" value="Homodimeric domain of signal transducing histidine kinase"/>
    <property type="match status" value="1"/>
</dbReference>
<evidence type="ECO:0000256" key="7">
    <source>
        <dbReference type="ARBA" id="ARBA00022606"/>
    </source>
</evidence>
<keyword evidence="5" id="KW-0600">Photoreceptor protein</keyword>
<evidence type="ECO:0000256" key="10">
    <source>
        <dbReference type="ARBA" id="ARBA00022991"/>
    </source>
</evidence>
<evidence type="ECO:0000256" key="6">
    <source>
        <dbReference type="ARBA" id="ARBA00022553"/>
    </source>
</evidence>
<dbReference type="GO" id="GO:0009881">
    <property type="term" value="F:photoreceptor activity"/>
    <property type="evidence" value="ECO:0007669"/>
    <property type="project" value="UniProtKB-KW"/>
</dbReference>
<evidence type="ECO:0000256" key="2">
    <source>
        <dbReference type="ARBA" id="ARBA00004429"/>
    </source>
</evidence>
<dbReference type="SMART" id="SM00387">
    <property type="entry name" value="HATPase_c"/>
    <property type="match status" value="1"/>
</dbReference>
<evidence type="ECO:0000313" key="17">
    <source>
        <dbReference type="Proteomes" id="UP000321776"/>
    </source>
</evidence>
<accession>A0A5C6VM85</accession>
<organism evidence="16 17">
    <name type="scientific">Paraburkholderia azotifigens</name>
    <dbReference type="NCBI Taxonomy" id="2057004"/>
    <lineage>
        <taxon>Bacteria</taxon>
        <taxon>Pseudomonadati</taxon>
        <taxon>Pseudomonadota</taxon>
        <taxon>Betaproteobacteria</taxon>
        <taxon>Burkholderiales</taxon>
        <taxon>Burkholderiaceae</taxon>
        <taxon>Paraburkholderia</taxon>
    </lineage>
</organism>
<gene>
    <name evidence="16" type="ORF">FRZ40_28685</name>
    <name evidence="15" type="ORF">V4C56_09880</name>
</gene>
<dbReference type="Gene3D" id="3.30.450.40">
    <property type="match status" value="1"/>
</dbReference>
<dbReference type="Pfam" id="PF08446">
    <property type="entry name" value="PAS_2"/>
    <property type="match status" value="1"/>
</dbReference>
<dbReference type="PROSITE" id="PS50046">
    <property type="entry name" value="PHYTOCHROME_2"/>
    <property type="match status" value="1"/>
</dbReference>
<evidence type="ECO:0000259" key="14">
    <source>
        <dbReference type="PROSITE" id="PS50109"/>
    </source>
</evidence>
<dbReference type="AlphaFoldDB" id="A0A5C6VM85"/>
<protein>
    <recommendedName>
        <fullName evidence="4">histidine kinase</fullName>
        <ecNumber evidence="4">2.7.13.3</ecNumber>
    </recommendedName>
</protein>
<dbReference type="InterPro" id="IPR013654">
    <property type="entry name" value="PAS_2"/>
</dbReference>
<sequence length="815" mass="89364">MSNVSGVNEQHTADMARAMVDCAREPIHIPGRIQPHGFLFCVTDDGIVMQASANVALLAQKPLDEVLGKPLSEVLGGAAAPAISALASLDTEGVPLYVGSIDDPRGAAQHEARPSPLAIVVHRYQRVGFVELEPARGTTDVFSSMYPLVRTFINRLQEVQSVADLAALAAQEVQRITGYGRTLVYDFDEEGNGHVIAEALDEGYPSYMDQRFPGSDIPPQARALYVRNRIRLIADASYTPAPLVPALNPVTHAPTDLTYASLRSVSPVHVQYMKNMGTWSSMSMSIVVRGKLWGLISCHHASARVPPFEVRTACEHIAQVLSLQVEAKEDHAEAEHRLELRLRQSRLLATMANTDHFIDALANDPRELLALTNSTSAAIVFDGRIVPIGNAPDRATIEQLVAWLDTQSDDIYSTDDLAQAWGRAANPEHAGMLALSISKLFRNYVIWFRAEVVRTLKWAGDPRAKLSSLSASLSPRKSFETWTETVRGRSSPWRQAELEIAVEFRTALLGIVLGRAEELAQLALELGRANEELEGFSYTVSHDLRAPLRHIVGFADLLREMESAKLSERGKHFVERIMGAARFGGELVDDLLAFSQMGRAALRPQGVDLRALVQTLVADEQRNAGERPIDWRIGDLPQVTADPVLLHVVLWNLIENAVKFSRLHDDPNAPALIEISSRPGEGDLAGQRVVFVRDNGVGFDMRYVDKLFGVFQRLHRAEEFEGTGIGLASVRRIVERHGGKTWAEGELGKGATIFFSLPLTFTPDVNARDESATAAVARLAALSPGQPFRPVPKESSMDAGTETRTSDGANDARRE</sequence>
<dbReference type="InterPro" id="IPR043150">
    <property type="entry name" value="Phytochrome_PHY_sf"/>
</dbReference>
<dbReference type="Gene3D" id="3.30.450.20">
    <property type="entry name" value="PAS domain"/>
    <property type="match status" value="1"/>
</dbReference>
<reference evidence="16" key="2">
    <citation type="submission" date="2019-08" db="EMBL/GenBank/DDBJ databases">
        <authorList>
            <person name="Im W.-T."/>
        </authorList>
    </citation>
    <scope>NUCLEOTIDE SEQUENCE</scope>
    <source>
        <strain evidence="16">NF 2-5-3</strain>
    </source>
</reference>
<dbReference type="InterPro" id="IPR003661">
    <property type="entry name" value="HisK_dim/P_dom"/>
</dbReference>
<keyword evidence="9" id="KW-0418">Kinase</keyword>
<keyword evidence="18" id="KW-1185">Reference proteome</keyword>
<comment type="similarity">
    <text evidence="3">In the N-terminal section; belongs to the phytochrome family.</text>
</comment>
<dbReference type="Proteomes" id="UP001481677">
    <property type="component" value="Unassembled WGS sequence"/>
</dbReference>
<proteinExistence type="inferred from homology"/>
<feature type="region of interest" description="Disordered" evidence="12">
    <location>
        <begin position="784"/>
        <end position="815"/>
    </location>
</feature>
<comment type="catalytic activity">
    <reaction evidence="1">
        <text>ATP + protein L-histidine = ADP + protein N-phospho-L-histidine.</text>
        <dbReference type="EC" id="2.7.13.3"/>
    </reaction>
</comment>
<dbReference type="GO" id="GO:0007234">
    <property type="term" value="P:osmosensory signaling via phosphorelay pathway"/>
    <property type="evidence" value="ECO:0007669"/>
    <property type="project" value="TreeGrafter"/>
</dbReference>
<evidence type="ECO:0000256" key="9">
    <source>
        <dbReference type="ARBA" id="ARBA00022777"/>
    </source>
</evidence>
<evidence type="ECO:0000256" key="1">
    <source>
        <dbReference type="ARBA" id="ARBA00000085"/>
    </source>
</evidence>
<evidence type="ECO:0000256" key="8">
    <source>
        <dbReference type="ARBA" id="ARBA00022679"/>
    </source>
</evidence>
<dbReference type="InterPro" id="IPR003594">
    <property type="entry name" value="HATPase_dom"/>
</dbReference>
<dbReference type="FunFam" id="3.30.565.10:FF:000006">
    <property type="entry name" value="Sensor histidine kinase WalK"/>
    <property type="match status" value="1"/>
</dbReference>
<name>A0A5C6VM85_9BURK</name>
<feature type="domain" description="Phytochrome chromophore attachment site" evidence="13">
    <location>
        <begin position="161"/>
        <end position="319"/>
    </location>
</feature>
<dbReference type="EC" id="2.7.13.3" evidence="4"/>
<dbReference type="GO" id="GO:0005886">
    <property type="term" value="C:plasma membrane"/>
    <property type="evidence" value="ECO:0007669"/>
    <property type="project" value="UniProtKB-SubCell"/>
</dbReference>
<comment type="subcellular location">
    <subcellularLocation>
        <location evidence="2">Cell inner membrane</location>
        <topology evidence="2">Multi-pass membrane protein</topology>
    </subcellularLocation>
</comment>
<dbReference type="InterPro" id="IPR036890">
    <property type="entry name" value="HATPase_C_sf"/>
</dbReference>
<keyword evidence="15" id="KW-0067">ATP-binding</keyword>
<dbReference type="GO" id="GO:0030295">
    <property type="term" value="F:protein kinase activator activity"/>
    <property type="evidence" value="ECO:0007669"/>
    <property type="project" value="TreeGrafter"/>
</dbReference>
<dbReference type="GO" id="GO:0000156">
    <property type="term" value="F:phosphorelay response regulator activity"/>
    <property type="evidence" value="ECO:0007669"/>
    <property type="project" value="TreeGrafter"/>
</dbReference>